<evidence type="ECO:0000259" key="1">
    <source>
        <dbReference type="PROSITE" id="PS50987"/>
    </source>
</evidence>
<dbReference type="PROSITE" id="PS50987">
    <property type="entry name" value="HTH_ARSR_2"/>
    <property type="match status" value="1"/>
</dbReference>
<feature type="domain" description="HTH arsR-type" evidence="1">
    <location>
        <begin position="1"/>
        <end position="94"/>
    </location>
</feature>
<dbReference type="SUPFAM" id="SSF46785">
    <property type="entry name" value="Winged helix' DNA-binding domain"/>
    <property type="match status" value="1"/>
</dbReference>
<dbReference type="PANTHER" id="PTHR39168">
    <property type="entry name" value="TRANSCRIPTIONAL REGULATOR-RELATED"/>
    <property type="match status" value="1"/>
</dbReference>
<gene>
    <name evidence="2" type="ORF">QWZ10_14000</name>
</gene>
<evidence type="ECO:0000313" key="2">
    <source>
        <dbReference type="EMBL" id="MDN3712578.1"/>
    </source>
</evidence>
<dbReference type="InterPro" id="IPR001845">
    <property type="entry name" value="HTH_ArsR_DNA-bd_dom"/>
</dbReference>
<dbReference type="CDD" id="cd00090">
    <property type="entry name" value="HTH_ARSR"/>
    <property type="match status" value="1"/>
</dbReference>
<dbReference type="Gene3D" id="1.10.10.10">
    <property type="entry name" value="Winged helix-like DNA-binding domain superfamily/Winged helix DNA-binding domain"/>
    <property type="match status" value="1"/>
</dbReference>
<dbReference type="InterPro" id="IPR036390">
    <property type="entry name" value="WH_DNA-bd_sf"/>
</dbReference>
<dbReference type="SMART" id="SM00418">
    <property type="entry name" value="HTH_ARSR"/>
    <property type="match status" value="1"/>
</dbReference>
<proteinExistence type="predicted"/>
<sequence>MTEGPDIARVAALVADPARSMMLIALMDGRALTATELAGAGGITRQTASTHLAKLVDGGILSLEAQGRHRYFRLAGSHVAGLLEAMMVFSAGAAPDLRGRPGLRTGPRDPALRKARICYDHLAGEMGVALFERMQAGQWLTEDLSVSDHGKGKLAEIGLSLDALPPSNRPLCRACLDWSQRRQHLAGRLGKAVLERVLAQNWARRMPDSASSASPRRRAALRDLVGLNRRSGLRTAWTDSGQVQAAIRQKHLAGDVIRGQKRHDRLRDILGARTASHGRLRLPQGLRLGPIRGEWRVDKAGRYRIHADLGAERAGQQAGDMVQRGLGRRIGDRAALGTHAGMRADIDHASPPAATGRGAQGLFGQADKLEGAMTLTS</sequence>
<keyword evidence="3" id="KW-1185">Reference proteome</keyword>
<dbReference type="EMBL" id="JAUFRC010000001">
    <property type="protein sequence ID" value="MDN3712578.1"/>
    <property type="molecule type" value="Genomic_DNA"/>
</dbReference>
<reference evidence="3" key="1">
    <citation type="journal article" date="2019" name="Int. J. Syst. Evol. Microbiol.">
        <title>The Global Catalogue of Microorganisms (GCM) 10K type strain sequencing project: providing services to taxonomists for standard genome sequencing and annotation.</title>
        <authorList>
            <consortium name="The Broad Institute Genomics Platform"/>
            <consortium name="The Broad Institute Genome Sequencing Center for Infectious Disease"/>
            <person name="Wu L."/>
            <person name="Ma J."/>
        </authorList>
    </citation>
    <scope>NUCLEOTIDE SEQUENCE [LARGE SCALE GENOMIC DNA]</scope>
    <source>
        <strain evidence="3">CECT 8482</strain>
    </source>
</reference>
<dbReference type="InterPro" id="IPR052543">
    <property type="entry name" value="HTH_Metal-responsive_Reg"/>
</dbReference>
<dbReference type="PANTHER" id="PTHR39168:SF1">
    <property type="entry name" value="TRANSCRIPTIONAL REGULATORY PROTEIN"/>
    <property type="match status" value="1"/>
</dbReference>
<comment type="caution">
    <text evidence="2">The sequence shown here is derived from an EMBL/GenBank/DDBJ whole genome shotgun (WGS) entry which is preliminary data.</text>
</comment>
<organism evidence="2 3">
    <name type="scientific">Paracoccus cavernae</name>
    <dbReference type="NCBI Taxonomy" id="1571207"/>
    <lineage>
        <taxon>Bacteria</taxon>
        <taxon>Pseudomonadati</taxon>
        <taxon>Pseudomonadota</taxon>
        <taxon>Alphaproteobacteria</taxon>
        <taxon>Rhodobacterales</taxon>
        <taxon>Paracoccaceae</taxon>
        <taxon>Paracoccus</taxon>
    </lineage>
</organism>
<dbReference type="InterPro" id="IPR036388">
    <property type="entry name" value="WH-like_DNA-bd_sf"/>
</dbReference>
<dbReference type="Proteomes" id="UP001243846">
    <property type="component" value="Unassembled WGS sequence"/>
</dbReference>
<name>A0ABT8D721_9RHOB</name>
<dbReference type="Pfam" id="PF12840">
    <property type="entry name" value="HTH_20"/>
    <property type="match status" value="1"/>
</dbReference>
<evidence type="ECO:0000313" key="3">
    <source>
        <dbReference type="Proteomes" id="UP001243846"/>
    </source>
</evidence>
<dbReference type="InterPro" id="IPR011991">
    <property type="entry name" value="ArsR-like_HTH"/>
</dbReference>
<accession>A0ABT8D721</accession>
<protein>
    <submittedName>
        <fullName evidence="2">Winged helix-turn-helix domain-containing protein</fullName>
    </submittedName>
</protein>